<evidence type="ECO:0000256" key="2">
    <source>
        <dbReference type="SAM" id="MobiDB-lite"/>
    </source>
</evidence>
<proteinExistence type="predicted"/>
<dbReference type="PANTHER" id="PTHR39965">
    <property type="entry name" value="CRISPR SYSTEM CMR SUBUNIT CMR6"/>
    <property type="match status" value="1"/>
</dbReference>
<keyword evidence="1" id="KW-0051">Antiviral defense</keyword>
<dbReference type="InParanoid" id="G0EG67"/>
<evidence type="ECO:0000256" key="1">
    <source>
        <dbReference type="ARBA" id="ARBA00023118"/>
    </source>
</evidence>
<gene>
    <name evidence="4" type="ordered locus">Pyrfu_0444</name>
</gene>
<organism evidence="4 5">
    <name type="scientific">Pyrolobus fumarii (strain DSM 11204 / 1A)</name>
    <dbReference type="NCBI Taxonomy" id="694429"/>
    <lineage>
        <taxon>Archaea</taxon>
        <taxon>Thermoproteota</taxon>
        <taxon>Thermoprotei</taxon>
        <taxon>Desulfurococcales</taxon>
        <taxon>Pyrodictiaceae</taxon>
        <taxon>Pyrolobus</taxon>
    </lineage>
</organism>
<dbReference type="PANTHER" id="PTHR39965:SF1">
    <property type="entry name" value="CRISPR SYSTEM CMR SUBUNIT CMR6"/>
    <property type="match status" value="1"/>
</dbReference>
<evidence type="ECO:0000313" key="4">
    <source>
        <dbReference type="EMBL" id="AEM38315.1"/>
    </source>
</evidence>
<dbReference type="KEGG" id="pfm:Pyrfu_0444"/>
<feature type="region of interest" description="Disordered" evidence="2">
    <location>
        <begin position="26"/>
        <end position="45"/>
    </location>
</feature>
<dbReference type="AlphaFoldDB" id="G0EG67"/>
<dbReference type="GO" id="GO:0051607">
    <property type="term" value="P:defense response to virus"/>
    <property type="evidence" value="ECO:0007669"/>
    <property type="project" value="UniProtKB-KW"/>
</dbReference>
<dbReference type="HOGENOM" id="CLU_755707_0_0_2"/>
<dbReference type="STRING" id="694429.Pyrfu_0444"/>
<evidence type="ECO:0000259" key="3">
    <source>
        <dbReference type="Pfam" id="PF03787"/>
    </source>
</evidence>
<dbReference type="Pfam" id="PF03787">
    <property type="entry name" value="RAMPs"/>
    <property type="match status" value="1"/>
</dbReference>
<dbReference type="NCBIfam" id="TIGR01898">
    <property type="entry name" value="cas_TM1791_cmr6"/>
    <property type="match status" value="1"/>
</dbReference>
<reference evidence="4 5" key="1">
    <citation type="journal article" date="2011" name="Stand. Genomic Sci.">
        <title>Complete genome sequence of the hyperthermophilic chemolithoautotroph Pyrolobus fumarii type strain (1A).</title>
        <authorList>
            <person name="Anderson I."/>
            <person name="Goker M."/>
            <person name="Nolan M."/>
            <person name="Lucas S."/>
            <person name="Hammon N."/>
            <person name="Deshpande S."/>
            <person name="Cheng J.F."/>
            <person name="Tapia R."/>
            <person name="Han C."/>
            <person name="Goodwin L."/>
            <person name="Pitluck S."/>
            <person name="Huntemann M."/>
            <person name="Liolios K."/>
            <person name="Ivanova N."/>
            <person name="Pagani I."/>
            <person name="Mavromatis K."/>
            <person name="Ovchinikova G."/>
            <person name="Pati A."/>
            <person name="Chen A."/>
            <person name="Palaniappan K."/>
            <person name="Land M."/>
            <person name="Hauser L."/>
            <person name="Brambilla E.M."/>
            <person name="Huber H."/>
            <person name="Yasawong M."/>
            <person name="Rohde M."/>
            <person name="Spring S."/>
            <person name="Abt B."/>
            <person name="Sikorski J."/>
            <person name="Wirth R."/>
            <person name="Detter J.C."/>
            <person name="Woyke T."/>
            <person name="Bristow J."/>
            <person name="Eisen J.A."/>
            <person name="Markowitz V."/>
            <person name="Hugenholtz P."/>
            <person name="Kyrpides N.C."/>
            <person name="Klenk H.P."/>
            <person name="Lapidus A."/>
        </authorList>
    </citation>
    <scope>NUCLEOTIDE SEQUENCE [LARGE SCALE GENOMIC DNA]</scope>
    <source>
        <strain evidence="5">DSM 11204 / 1A</strain>
    </source>
</reference>
<accession>G0EG67</accession>
<dbReference type="eggNOG" id="arCOG02661">
    <property type="taxonomic scope" value="Archaea"/>
</dbReference>
<keyword evidence="5" id="KW-1185">Reference proteome</keyword>
<dbReference type="EMBL" id="CP002838">
    <property type="protein sequence ID" value="AEM38315.1"/>
    <property type="molecule type" value="Genomic_DNA"/>
</dbReference>
<dbReference type="InterPro" id="IPR005537">
    <property type="entry name" value="RAMP_III_fam"/>
</dbReference>
<name>G0EG67_PYRF1</name>
<protein>
    <recommendedName>
        <fullName evidence="3">CRISPR type III-associated protein domain-containing protein</fullName>
    </recommendedName>
</protein>
<sequence>MVINQSLDAYLRNLLPLVALASMARSKNEDRRRSGRDRRQRQQEVESVRRQFRELGERLKRLVSDPRLVDEALRVVEETLQRSSDVKEVQAALKKWAAEKLSEVKAVPSGIPYCAPGDPLIETLRREARMCRGFVLTYEAMLSSKGLWGVSSGPLYSLFEVGVAIHPTLYTVYLPASSVKGALRATLVSLCAQRASNKRECIHLAYELFGAAEDLQREERMLLEKLLGREGLRDLESRLEARTSCLVFTDAILVGCENSAESCPIFEPYVITPHYREARSEFEAQPTPVVHVVLREKLVFRGCIATTCYCNSEDTLRKLASLLKLKVAAPEYMLAVLLKTALSQGIGARTARGYSVFILKELIIYR</sequence>
<evidence type="ECO:0000313" key="5">
    <source>
        <dbReference type="Proteomes" id="UP000001037"/>
    </source>
</evidence>
<feature type="domain" description="CRISPR type III-associated protein" evidence="3">
    <location>
        <begin position="162"/>
        <end position="355"/>
    </location>
</feature>
<dbReference type="Proteomes" id="UP000001037">
    <property type="component" value="Chromosome"/>
</dbReference>
<dbReference type="InterPro" id="IPR010172">
    <property type="entry name" value="CRISPR-assoc_prot_TM1791"/>
</dbReference>